<evidence type="ECO:0000256" key="10">
    <source>
        <dbReference type="RuleBase" id="RU004004"/>
    </source>
</evidence>
<dbReference type="Pfam" id="PF21305">
    <property type="entry name" value="type_II_gspD_N0"/>
    <property type="match status" value="1"/>
</dbReference>
<dbReference type="PANTHER" id="PTHR30332:SF25">
    <property type="entry name" value="SECRETIN XPSD"/>
    <property type="match status" value="1"/>
</dbReference>
<feature type="compositionally biased region" description="Gly residues" evidence="11">
    <location>
        <begin position="359"/>
        <end position="370"/>
    </location>
</feature>
<evidence type="ECO:0000256" key="1">
    <source>
        <dbReference type="ARBA" id="ARBA00004442"/>
    </source>
</evidence>
<dbReference type="InterPro" id="IPR001775">
    <property type="entry name" value="GspD/PilQ"/>
</dbReference>
<dbReference type="InterPro" id="IPR049371">
    <property type="entry name" value="GspD-like_N0"/>
</dbReference>
<name>A0A8G2FGH4_ACIRU</name>
<comment type="similarity">
    <text evidence="2">Belongs to the bacterial secretin family. GSP D subfamily.</text>
</comment>
<dbReference type="InterPro" id="IPR050810">
    <property type="entry name" value="Bact_Secretion_Sys_Channel"/>
</dbReference>
<evidence type="ECO:0000256" key="3">
    <source>
        <dbReference type="ARBA" id="ARBA00022448"/>
    </source>
</evidence>
<accession>A0A8G2FGH4</accession>
<evidence type="ECO:0000256" key="2">
    <source>
        <dbReference type="ARBA" id="ARBA00006980"/>
    </source>
</evidence>
<dbReference type="Pfam" id="PF00263">
    <property type="entry name" value="Secretin"/>
    <property type="match status" value="1"/>
</dbReference>
<dbReference type="GO" id="GO:0015627">
    <property type="term" value="C:type II protein secretion system complex"/>
    <property type="evidence" value="ECO:0007669"/>
    <property type="project" value="InterPro"/>
</dbReference>
<evidence type="ECO:0000313" key="16">
    <source>
        <dbReference type="EMBL" id="SIQ91023.1"/>
    </source>
</evidence>
<sequence length="769" mass="77950">MMKRRLARVISFGSLAGLLAAGGLSGCAAPRQPLAAPQRLSQLRGSAGARYATLDPNTNLGPARRASPQMSYGQAQPLGLPPGGSGAAGASGGDISLNFADTDIRTVIAQILGDMLHVNYVIDPSVHGTATFHTAQPLTRTELLPVLQALLGENGAALVQTGTLYRVVPAATAATTTNLAGNIAEAGSTLVPLRYAAAGELAKVLQPFIGAGGKIIAAPNGNAVLLSGDPADRATMLGLVRAFDIDQLAGQSYALLPVSAGDAKDMAGSLQTALTGKADMAGLRIVPMEQVNAILAVANRPGTIADVRRVFDLIERSQAQTTRSWHVYYLQDSQANNLAYVLQQAFTPDNVTAQPNGTATGGAGGTGEQMGGAATLGSGSGGISTSSPLGGAGGGIASGGIGSGGGTAAPAATGTPAAASSSSANPLLGGLGGGGAAGGGGGGDAMRIIPDQQNNALLIYATQSEDNLVNAMLRKIDVLPLEVRIDATIAEVQLNNNLQYGTQFFFQKAGGINGILNNGTASLTTPANVALNSTFPGFVIGGSGVGGAPLAISALQAVTKVRVLSSPELLVLNNHTAQLQVGSLVPYLTSSSQSTITSGAPVISSIQYQPTGVIMKVTPRVDRDGLVELQIAQNVSSVSTATTTNGIQSPTFLQRSISSSVVVQDGQTIGLAGLITDSASHDNQGIPWLKDIPVLGALAGTQNNTRVRDELLVLLTPHVVYNTHDVQALTADMERAMPGATNVPAELTVPDAGLSDPNLAVRRALRVQQ</sequence>
<evidence type="ECO:0000259" key="13">
    <source>
        <dbReference type="Pfam" id="PF00263"/>
    </source>
</evidence>
<feature type="region of interest" description="Disordered" evidence="11">
    <location>
        <begin position="51"/>
        <end position="87"/>
    </location>
</feature>
<evidence type="ECO:0000256" key="6">
    <source>
        <dbReference type="ARBA" id="ARBA00022729"/>
    </source>
</evidence>
<keyword evidence="9" id="KW-0998">Cell outer membrane</keyword>
<feature type="compositionally biased region" description="Low complexity" evidence="11">
    <location>
        <begin position="371"/>
        <end position="387"/>
    </location>
</feature>
<keyword evidence="8" id="KW-0472">Membrane</keyword>
<evidence type="ECO:0000256" key="8">
    <source>
        <dbReference type="ARBA" id="ARBA00023136"/>
    </source>
</evidence>
<keyword evidence="7" id="KW-0653">Protein transport</keyword>
<evidence type="ECO:0000256" key="9">
    <source>
        <dbReference type="ARBA" id="ARBA00023237"/>
    </source>
</evidence>
<dbReference type="InterPro" id="IPR013356">
    <property type="entry name" value="T2SS_GspD"/>
</dbReference>
<dbReference type="AlphaFoldDB" id="A0A8G2FGH4"/>
<reference evidence="16 17" key="1">
    <citation type="submission" date="2017-01" db="EMBL/GenBank/DDBJ databases">
        <authorList>
            <person name="Varghese N."/>
            <person name="Submissions S."/>
        </authorList>
    </citation>
    <scope>NUCLEOTIDE SEQUENCE [LARGE SCALE GENOMIC DNA]</scope>
    <source>
        <strain evidence="16 17">ATCC 35905</strain>
    </source>
</reference>
<organism evidence="16 17">
    <name type="scientific">Acidiphilium rubrum</name>
    <dbReference type="NCBI Taxonomy" id="526"/>
    <lineage>
        <taxon>Bacteria</taxon>
        <taxon>Pseudomonadati</taxon>
        <taxon>Pseudomonadota</taxon>
        <taxon>Alphaproteobacteria</taxon>
        <taxon>Acetobacterales</taxon>
        <taxon>Acidocellaceae</taxon>
        <taxon>Acidiphilium</taxon>
    </lineage>
</organism>
<evidence type="ECO:0000259" key="15">
    <source>
        <dbReference type="Pfam" id="PF21305"/>
    </source>
</evidence>
<dbReference type="InterPro" id="IPR038591">
    <property type="entry name" value="NolW-like_sf"/>
</dbReference>
<dbReference type="PANTHER" id="PTHR30332">
    <property type="entry name" value="PROBABLE GENERAL SECRETION PATHWAY PROTEIN D"/>
    <property type="match status" value="1"/>
</dbReference>
<dbReference type="NCBIfam" id="TIGR02517">
    <property type="entry name" value="type_II_gspD"/>
    <property type="match status" value="1"/>
</dbReference>
<dbReference type="GO" id="GO:0015628">
    <property type="term" value="P:protein secretion by the type II secretion system"/>
    <property type="evidence" value="ECO:0007669"/>
    <property type="project" value="InterPro"/>
</dbReference>
<protein>
    <submittedName>
        <fullName evidence="16">General secretion pathway protein D</fullName>
    </submittedName>
</protein>
<evidence type="ECO:0000256" key="12">
    <source>
        <dbReference type="SAM" id="SignalP"/>
    </source>
</evidence>
<evidence type="ECO:0000256" key="4">
    <source>
        <dbReference type="ARBA" id="ARBA00022452"/>
    </source>
</evidence>
<dbReference type="PRINTS" id="PR00811">
    <property type="entry name" value="BCTERIALGSPD"/>
</dbReference>
<dbReference type="InterPro" id="IPR005644">
    <property type="entry name" value="NolW-like"/>
</dbReference>
<keyword evidence="4" id="KW-1134">Transmembrane beta strand</keyword>
<dbReference type="Proteomes" id="UP000186308">
    <property type="component" value="Unassembled WGS sequence"/>
</dbReference>
<feature type="chain" id="PRO_5034651847" evidence="12">
    <location>
        <begin position="29"/>
        <end position="769"/>
    </location>
</feature>
<dbReference type="InterPro" id="IPR004846">
    <property type="entry name" value="T2SS/T3SS_dom"/>
</dbReference>
<proteinExistence type="inferred from homology"/>
<keyword evidence="3 10" id="KW-0813">Transport</keyword>
<dbReference type="Pfam" id="PF03958">
    <property type="entry name" value="Secretin_N"/>
    <property type="match status" value="1"/>
</dbReference>
<evidence type="ECO:0000313" key="17">
    <source>
        <dbReference type="Proteomes" id="UP000186308"/>
    </source>
</evidence>
<dbReference type="OrthoDB" id="9775455at2"/>
<keyword evidence="17" id="KW-1185">Reference proteome</keyword>
<dbReference type="EMBL" id="FTNE01000011">
    <property type="protein sequence ID" value="SIQ91023.1"/>
    <property type="molecule type" value="Genomic_DNA"/>
</dbReference>
<feature type="domain" description="NolW-like" evidence="14">
    <location>
        <begin position="190"/>
        <end position="247"/>
    </location>
</feature>
<evidence type="ECO:0000259" key="14">
    <source>
        <dbReference type="Pfam" id="PF03958"/>
    </source>
</evidence>
<evidence type="ECO:0000256" key="7">
    <source>
        <dbReference type="ARBA" id="ARBA00022927"/>
    </source>
</evidence>
<dbReference type="GO" id="GO:0009279">
    <property type="term" value="C:cell outer membrane"/>
    <property type="evidence" value="ECO:0007669"/>
    <property type="project" value="UniProtKB-SubCell"/>
</dbReference>
<gene>
    <name evidence="16" type="ORF">SAMN05421828_111107</name>
</gene>
<keyword evidence="6 12" id="KW-0732">Signal</keyword>
<feature type="signal peptide" evidence="12">
    <location>
        <begin position="1"/>
        <end position="28"/>
    </location>
</feature>
<feature type="domain" description="GspD-like N0" evidence="15">
    <location>
        <begin position="97"/>
        <end position="167"/>
    </location>
</feature>
<dbReference type="Gene3D" id="3.30.1370.120">
    <property type="match status" value="2"/>
</dbReference>
<dbReference type="RefSeq" id="WP_139334067.1">
    <property type="nucleotide sequence ID" value="NZ_FTNE01000011.1"/>
</dbReference>
<dbReference type="Gene3D" id="3.55.50.30">
    <property type="match status" value="1"/>
</dbReference>
<comment type="subcellular location">
    <subcellularLocation>
        <location evidence="1 10">Cell outer membrane</location>
    </subcellularLocation>
</comment>
<feature type="domain" description="Type II/III secretion system secretin-like" evidence="13">
    <location>
        <begin position="554"/>
        <end position="720"/>
    </location>
</feature>
<evidence type="ECO:0000256" key="11">
    <source>
        <dbReference type="SAM" id="MobiDB-lite"/>
    </source>
</evidence>
<feature type="region of interest" description="Disordered" evidence="11">
    <location>
        <begin position="350"/>
        <end position="387"/>
    </location>
</feature>
<keyword evidence="5" id="KW-0812">Transmembrane</keyword>
<comment type="caution">
    <text evidence="16">The sequence shown here is derived from an EMBL/GenBank/DDBJ whole genome shotgun (WGS) entry which is preliminary data.</text>
</comment>
<dbReference type="PROSITE" id="PS51257">
    <property type="entry name" value="PROKAR_LIPOPROTEIN"/>
    <property type="match status" value="1"/>
</dbReference>
<evidence type="ECO:0000256" key="5">
    <source>
        <dbReference type="ARBA" id="ARBA00022692"/>
    </source>
</evidence>